<dbReference type="InterPro" id="IPR040255">
    <property type="entry name" value="Non-specific_endonuclease"/>
</dbReference>
<dbReference type="InterPro" id="IPR044929">
    <property type="entry name" value="DNA/RNA_non-sp_Endonuclease_sf"/>
</dbReference>
<dbReference type="GO" id="GO:0000014">
    <property type="term" value="F:single-stranded DNA endodeoxyribonuclease activity"/>
    <property type="evidence" value="ECO:0007669"/>
    <property type="project" value="TreeGrafter"/>
</dbReference>
<dbReference type="SMART" id="SM00892">
    <property type="entry name" value="Endonuclease_NS"/>
    <property type="match status" value="1"/>
</dbReference>
<organism evidence="7 8">
    <name type="scientific">Prototheca wickerhamii</name>
    <dbReference type="NCBI Taxonomy" id="3111"/>
    <lineage>
        <taxon>Eukaryota</taxon>
        <taxon>Viridiplantae</taxon>
        <taxon>Chlorophyta</taxon>
        <taxon>core chlorophytes</taxon>
        <taxon>Trebouxiophyceae</taxon>
        <taxon>Chlorellales</taxon>
        <taxon>Chlorellaceae</taxon>
        <taxon>Prototheca</taxon>
    </lineage>
</organism>
<gene>
    <name evidence="7" type="ORF">QBZ16_004773</name>
</gene>
<dbReference type="GO" id="GO:0004521">
    <property type="term" value="F:RNA endonuclease activity"/>
    <property type="evidence" value="ECO:0007669"/>
    <property type="project" value="TreeGrafter"/>
</dbReference>
<comment type="similarity">
    <text evidence="1">Belongs to the DNA/RNA non-specific endonuclease family.</text>
</comment>
<evidence type="ECO:0000259" key="5">
    <source>
        <dbReference type="SMART" id="SM00477"/>
    </source>
</evidence>
<dbReference type="InterPro" id="IPR001604">
    <property type="entry name" value="Endo_G_ENPP1-like_dom"/>
</dbReference>
<dbReference type="Gene3D" id="3.40.570.10">
    <property type="entry name" value="Extracellular Endonuclease, subunit A"/>
    <property type="match status" value="1"/>
</dbReference>
<dbReference type="PANTHER" id="PTHR13966:SF5">
    <property type="entry name" value="ENDONUCLEASE G, MITOCHONDRIAL"/>
    <property type="match status" value="1"/>
</dbReference>
<dbReference type="InterPro" id="IPR044925">
    <property type="entry name" value="His-Me_finger_sf"/>
</dbReference>
<dbReference type="InterPro" id="IPR020821">
    <property type="entry name" value="ENPP1-3/EXOG-like_nuc-like"/>
</dbReference>
<comment type="caution">
    <text evidence="7">The sequence shown here is derived from an EMBL/GenBank/DDBJ whole genome shotgun (WGS) entry which is preliminary data.</text>
</comment>
<feature type="active site" description="Proton acceptor" evidence="2">
    <location>
        <position position="89"/>
    </location>
</feature>
<feature type="binding site" evidence="3">
    <location>
        <position position="121"/>
    </location>
    <ligand>
        <name>Mg(2+)</name>
        <dbReference type="ChEBI" id="CHEBI:18420"/>
        <note>catalytic</note>
    </ligand>
</feature>
<evidence type="ECO:0000256" key="4">
    <source>
        <dbReference type="SAM" id="MobiDB-lite"/>
    </source>
</evidence>
<dbReference type="SUPFAM" id="SSF54060">
    <property type="entry name" value="His-Me finger endonucleases"/>
    <property type="match status" value="1"/>
</dbReference>
<protein>
    <recommendedName>
        <fullName evidence="9">Endonuclease</fullName>
    </recommendedName>
</protein>
<dbReference type="GO" id="GO:0046872">
    <property type="term" value="F:metal ion binding"/>
    <property type="evidence" value="ECO:0007669"/>
    <property type="project" value="UniProtKB-KW"/>
</dbReference>
<feature type="domain" description="ENPP1-3/EXOG-like endonuclease/phosphodiesterase" evidence="5">
    <location>
        <begin position="26"/>
        <end position="234"/>
    </location>
</feature>
<proteinExistence type="inferred from homology"/>
<dbReference type="GO" id="GO:0003676">
    <property type="term" value="F:nucleic acid binding"/>
    <property type="evidence" value="ECO:0007669"/>
    <property type="project" value="InterPro"/>
</dbReference>
<accession>A0AAD9IHB7</accession>
<keyword evidence="3" id="KW-0479">Metal-binding</keyword>
<dbReference type="EMBL" id="JASFZW010000007">
    <property type="protein sequence ID" value="KAK2077139.1"/>
    <property type="molecule type" value="Genomic_DNA"/>
</dbReference>
<sequence length="331" mass="36274">MVPADPLANHPCAKHGLPLSDPIRAYNNFVAGMDTRLRNPKWVIEHLTRDKLKGEGVRTSSQFVEDRELSPRFRAKLTDYRGSGFDRGHMAPASNHKESQEGMNQTFQLSNISPQVGEGFNRDYWARFERFVQDTTKSFDDVWVVTGPLYIPRPTPTGWQMDHGMLGTPPQLVAVPTHFYKVILAERGKKTVAAAFVMPNARIAAEHPLAAFSVPLSSLEEVAGVQFFPQAFAEEAKRTALDGAALRWQAQGRAELARGRIGPPGTPPALLPAPDSAPGKRVAGDAVIAALHDAAIAHLCDHVACKLPAEEFWKSGAGAKRQLQRSKSANF</sequence>
<dbReference type="Proteomes" id="UP001255856">
    <property type="component" value="Unassembled WGS sequence"/>
</dbReference>
<dbReference type="SMART" id="SM00477">
    <property type="entry name" value="NUC"/>
    <property type="match status" value="1"/>
</dbReference>
<evidence type="ECO:0008006" key="9">
    <source>
        <dbReference type="Google" id="ProtNLM"/>
    </source>
</evidence>
<evidence type="ECO:0000256" key="1">
    <source>
        <dbReference type="ARBA" id="ARBA00010052"/>
    </source>
</evidence>
<dbReference type="GO" id="GO:0005634">
    <property type="term" value="C:nucleus"/>
    <property type="evidence" value="ECO:0007669"/>
    <property type="project" value="TreeGrafter"/>
</dbReference>
<evidence type="ECO:0000313" key="7">
    <source>
        <dbReference type="EMBL" id="KAK2077139.1"/>
    </source>
</evidence>
<dbReference type="AlphaFoldDB" id="A0AAD9IHB7"/>
<name>A0AAD9IHB7_PROWI</name>
<dbReference type="CDD" id="cd00091">
    <property type="entry name" value="NUC"/>
    <property type="match status" value="1"/>
</dbReference>
<evidence type="ECO:0000256" key="2">
    <source>
        <dbReference type="PIRSR" id="PIRSR640255-1"/>
    </source>
</evidence>
<evidence type="ECO:0000256" key="3">
    <source>
        <dbReference type="PIRSR" id="PIRSR640255-2"/>
    </source>
</evidence>
<dbReference type="Pfam" id="PF01223">
    <property type="entry name" value="Endonuclease_NS"/>
    <property type="match status" value="1"/>
</dbReference>
<dbReference type="GO" id="GO:0005743">
    <property type="term" value="C:mitochondrial inner membrane"/>
    <property type="evidence" value="ECO:0007669"/>
    <property type="project" value="TreeGrafter"/>
</dbReference>
<feature type="domain" description="DNA/RNA non-specific endonuclease/pyrophosphatase/phosphodiesterase" evidence="6">
    <location>
        <begin position="25"/>
        <end position="234"/>
    </location>
</feature>
<evidence type="ECO:0000313" key="8">
    <source>
        <dbReference type="Proteomes" id="UP001255856"/>
    </source>
</evidence>
<reference evidence="7" key="1">
    <citation type="submission" date="2021-01" db="EMBL/GenBank/DDBJ databases">
        <authorList>
            <person name="Eckstrom K.M.E."/>
        </authorList>
    </citation>
    <scope>NUCLEOTIDE SEQUENCE</scope>
    <source>
        <strain evidence="7">UVCC 0001</strain>
    </source>
</reference>
<feature type="region of interest" description="Disordered" evidence="4">
    <location>
        <begin position="258"/>
        <end position="277"/>
    </location>
</feature>
<evidence type="ECO:0000259" key="6">
    <source>
        <dbReference type="SMART" id="SM00892"/>
    </source>
</evidence>
<dbReference type="PANTHER" id="PTHR13966">
    <property type="entry name" value="ENDONUCLEASE RELATED"/>
    <property type="match status" value="1"/>
</dbReference>
<keyword evidence="8" id="KW-1185">Reference proteome</keyword>